<proteinExistence type="predicted"/>
<dbReference type="AlphaFoldDB" id="A0A8J7FRK7"/>
<keyword evidence="4" id="KW-1185">Reference proteome</keyword>
<dbReference type="Proteomes" id="UP000640333">
    <property type="component" value="Unassembled WGS sequence"/>
</dbReference>
<reference evidence="3" key="1">
    <citation type="submission" date="2020-10" db="EMBL/GenBank/DDBJ databases">
        <title>Bacterium isolated from coastal waters sediment.</title>
        <authorList>
            <person name="Chen R.-J."/>
            <person name="Lu D.-C."/>
            <person name="Zhu K.-L."/>
            <person name="Du Z.-J."/>
        </authorList>
    </citation>
    <scope>NUCLEOTIDE SEQUENCE</scope>
    <source>
        <strain evidence="3">N1Y112</strain>
    </source>
</reference>
<dbReference type="PANTHER" id="PTHR43084">
    <property type="entry name" value="PERSULFIDE DIOXYGENASE ETHE1"/>
    <property type="match status" value="1"/>
</dbReference>
<evidence type="ECO:0000256" key="1">
    <source>
        <dbReference type="ARBA" id="ARBA00022723"/>
    </source>
</evidence>
<dbReference type="SMART" id="SM00849">
    <property type="entry name" value="Lactamase_B"/>
    <property type="match status" value="1"/>
</dbReference>
<dbReference type="GO" id="GO:0070813">
    <property type="term" value="P:hydrogen sulfide metabolic process"/>
    <property type="evidence" value="ECO:0007669"/>
    <property type="project" value="TreeGrafter"/>
</dbReference>
<evidence type="ECO:0000313" key="3">
    <source>
        <dbReference type="EMBL" id="MBE9398712.1"/>
    </source>
</evidence>
<evidence type="ECO:0000313" key="4">
    <source>
        <dbReference type="Proteomes" id="UP000640333"/>
    </source>
</evidence>
<dbReference type="RefSeq" id="WP_193954406.1">
    <property type="nucleotide sequence ID" value="NZ_JADEYS010000017.1"/>
</dbReference>
<dbReference type="GO" id="GO:0006749">
    <property type="term" value="P:glutathione metabolic process"/>
    <property type="evidence" value="ECO:0007669"/>
    <property type="project" value="InterPro"/>
</dbReference>
<dbReference type="CDD" id="cd07724">
    <property type="entry name" value="POD-like_MBL-fold"/>
    <property type="match status" value="1"/>
</dbReference>
<name>A0A8J7FRK7_9GAMM</name>
<accession>A0A8J7FRK7</accession>
<dbReference type="GO" id="GO:0050313">
    <property type="term" value="F:sulfur dioxygenase activity"/>
    <property type="evidence" value="ECO:0007669"/>
    <property type="project" value="InterPro"/>
</dbReference>
<protein>
    <submittedName>
        <fullName evidence="3">MBL fold metallo-hydrolase</fullName>
    </submittedName>
</protein>
<dbReference type="PANTHER" id="PTHR43084:SF1">
    <property type="entry name" value="PERSULFIDE DIOXYGENASE ETHE1, MITOCHONDRIAL"/>
    <property type="match status" value="1"/>
</dbReference>
<comment type="caution">
    <text evidence="3">The sequence shown here is derived from an EMBL/GenBank/DDBJ whole genome shotgun (WGS) entry which is preliminary data.</text>
</comment>
<sequence length="288" mass="31757">MPHPGVTHFFDESTGSLSYVVVDRDSKACAVIDPVLGFDSISARTQNSVADPIIDFVLAQGLTVQWILDTHVHADHVSAAAYLQERLGGQLAIGSRVTEVQHTFAALFNLDGSFRCDGHQFQRLFKDGESFQIGNLQGRVIHTPGHTPACVSYLIEGQLFVGDTLFMPDLGTARCDFPGGSAAILYDSIQTLYALPDETPIYVCHDYPGDGRDHYHYQTTVLEQKTLNLHIRGDTQQADFVAIREARDKTLDLPTLMLPAVQLNIRGGCLPKEEENGISYLKIPLNQM</sequence>
<dbReference type="InterPro" id="IPR036866">
    <property type="entry name" value="RibonucZ/Hydroxyglut_hydro"/>
</dbReference>
<dbReference type="InterPro" id="IPR044528">
    <property type="entry name" value="POD-like_MBL-fold"/>
</dbReference>
<evidence type="ECO:0000259" key="2">
    <source>
        <dbReference type="SMART" id="SM00849"/>
    </source>
</evidence>
<gene>
    <name evidence="3" type="ORF">IOQ59_15745</name>
</gene>
<feature type="domain" description="Metallo-beta-lactamase" evidence="2">
    <location>
        <begin position="15"/>
        <end position="205"/>
    </location>
</feature>
<dbReference type="GO" id="GO:0046872">
    <property type="term" value="F:metal ion binding"/>
    <property type="evidence" value="ECO:0007669"/>
    <property type="project" value="UniProtKB-KW"/>
</dbReference>
<organism evidence="3 4">
    <name type="scientific">Pontibacterium sinense</name>
    <dbReference type="NCBI Taxonomy" id="2781979"/>
    <lineage>
        <taxon>Bacteria</taxon>
        <taxon>Pseudomonadati</taxon>
        <taxon>Pseudomonadota</taxon>
        <taxon>Gammaproteobacteria</taxon>
        <taxon>Oceanospirillales</taxon>
        <taxon>Oceanospirillaceae</taxon>
        <taxon>Pontibacterium</taxon>
    </lineage>
</organism>
<dbReference type="InterPro" id="IPR001279">
    <property type="entry name" value="Metallo-B-lactamas"/>
</dbReference>
<dbReference type="SUPFAM" id="SSF56281">
    <property type="entry name" value="Metallo-hydrolase/oxidoreductase"/>
    <property type="match status" value="1"/>
</dbReference>
<dbReference type="InterPro" id="IPR051682">
    <property type="entry name" value="Mito_Persulfide_Diox"/>
</dbReference>
<dbReference type="Gene3D" id="3.60.15.10">
    <property type="entry name" value="Ribonuclease Z/Hydroxyacylglutathione hydrolase-like"/>
    <property type="match status" value="1"/>
</dbReference>
<dbReference type="Pfam" id="PF00753">
    <property type="entry name" value="Lactamase_B"/>
    <property type="match status" value="1"/>
</dbReference>
<dbReference type="EMBL" id="JADEYS010000017">
    <property type="protein sequence ID" value="MBE9398712.1"/>
    <property type="molecule type" value="Genomic_DNA"/>
</dbReference>
<keyword evidence="1" id="KW-0479">Metal-binding</keyword>